<reference evidence="1 2" key="1">
    <citation type="submission" date="2017-09" db="EMBL/GenBank/DDBJ databases">
        <authorList>
            <person name="Ehlers B."/>
            <person name="Leendertz F.H."/>
        </authorList>
    </citation>
    <scope>NUCLEOTIDE SEQUENCE [LARGE SCALE GENOMIC DNA]</scope>
    <source>
        <strain evidence="1 2">DJ-1</strain>
    </source>
</reference>
<dbReference type="Proteomes" id="UP000218102">
    <property type="component" value="Unassembled WGS sequence"/>
</dbReference>
<dbReference type="AlphaFoldDB" id="A0A2A3M319"/>
<protein>
    <submittedName>
        <fullName evidence="1">Uncharacterized protein</fullName>
    </submittedName>
</protein>
<sequence>MPGFPTASARPLCTAFCRSGLVSRKGCAAAPAIYVAKLKSWGCCAALSRHKALLQGSCAQR</sequence>
<evidence type="ECO:0000313" key="1">
    <source>
        <dbReference type="EMBL" id="PBJ94557.1"/>
    </source>
</evidence>
<gene>
    <name evidence="1" type="ORF">CMV24_15840</name>
</gene>
<proteinExistence type="predicted"/>
<name>A0A2A3M319_PSEDL</name>
<organism evidence="1 2">
    <name type="scientific">Pseudomonas plecoglossicida</name>
    <dbReference type="NCBI Taxonomy" id="70775"/>
    <lineage>
        <taxon>Bacteria</taxon>
        <taxon>Pseudomonadati</taxon>
        <taxon>Pseudomonadota</taxon>
        <taxon>Gammaproteobacteria</taxon>
        <taxon>Pseudomonadales</taxon>
        <taxon>Pseudomonadaceae</taxon>
        <taxon>Pseudomonas</taxon>
    </lineage>
</organism>
<comment type="caution">
    <text evidence="1">The sequence shown here is derived from an EMBL/GenBank/DDBJ whole genome shotgun (WGS) entry which is preliminary data.</text>
</comment>
<dbReference type="EMBL" id="NTME01000015">
    <property type="protein sequence ID" value="PBJ94557.1"/>
    <property type="molecule type" value="Genomic_DNA"/>
</dbReference>
<accession>A0A2A3M319</accession>
<evidence type="ECO:0000313" key="2">
    <source>
        <dbReference type="Proteomes" id="UP000218102"/>
    </source>
</evidence>